<proteinExistence type="predicted"/>
<evidence type="ECO:0000313" key="2">
    <source>
        <dbReference type="Proteomes" id="UP000261875"/>
    </source>
</evidence>
<dbReference type="Proteomes" id="UP000261875">
    <property type="component" value="Chromosome"/>
</dbReference>
<name>A0A2U8I6H9_9GAMM</name>
<organism evidence="1 2">
    <name type="scientific">Candidatus Fukatsuia symbiotica</name>
    <dbReference type="NCBI Taxonomy" id="1878942"/>
    <lineage>
        <taxon>Bacteria</taxon>
        <taxon>Pseudomonadati</taxon>
        <taxon>Pseudomonadota</taxon>
        <taxon>Gammaproteobacteria</taxon>
        <taxon>Enterobacterales</taxon>
        <taxon>Yersiniaceae</taxon>
        <taxon>Candidatus Fukatsuia</taxon>
    </lineage>
</organism>
<keyword evidence="2" id="KW-1185">Reference proteome</keyword>
<sequence length="77" mass="8314">MRTTLAIDDDILAAAKGLAARQNKSLGAVISSLARQALRPTHVPSYPKRNGVPLLLVRSNGMLVTPELVNQLRDELP</sequence>
<evidence type="ECO:0000313" key="1">
    <source>
        <dbReference type="EMBL" id="AWK13474.1"/>
    </source>
</evidence>
<protein>
    <submittedName>
        <fullName evidence="1">CopG family transcriptional regulator</fullName>
    </submittedName>
</protein>
<dbReference type="KEGG" id="fsm:CCS41_01525"/>
<gene>
    <name evidence="1" type="ORF">CCS41_01525</name>
</gene>
<dbReference type="RefSeq" id="WP_119797039.1">
    <property type="nucleotide sequence ID" value="NZ_CP021659.1"/>
</dbReference>
<reference evidence="1 2" key="1">
    <citation type="submission" date="2017-05" db="EMBL/GenBank/DDBJ databases">
        <title>Genome sequence of Candidatus Fukatsuia symbiotica and Candidatus Hamiltonella defensa from Acyrthosiphon pisum strain 5D.</title>
        <authorList>
            <person name="Patel V.A."/>
            <person name="Chevignon G."/>
            <person name="Russell J.A."/>
            <person name="Oliver K.M."/>
        </authorList>
    </citation>
    <scope>NUCLEOTIDE SEQUENCE [LARGE SCALE GENOMIC DNA]</scope>
    <source>
        <strain evidence="1 2">5D</strain>
    </source>
</reference>
<accession>A0A2U8I6H9</accession>
<dbReference type="EMBL" id="CP021659">
    <property type="protein sequence ID" value="AWK13474.1"/>
    <property type="molecule type" value="Genomic_DNA"/>
</dbReference>
<dbReference type="AlphaFoldDB" id="A0A2U8I6H9"/>
<dbReference type="OrthoDB" id="9813767at2"/>